<accession>A0A0A9GFK5</accession>
<reference evidence="1" key="2">
    <citation type="journal article" date="2015" name="Data Brief">
        <title>Shoot transcriptome of the giant reed, Arundo donax.</title>
        <authorList>
            <person name="Barrero R.A."/>
            <person name="Guerrero F.D."/>
            <person name="Moolhuijzen P."/>
            <person name="Goolsby J.A."/>
            <person name="Tidwell J."/>
            <person name="Bellgard S.E."/>
            <person name="Bellgard M.I."/>
        </authorList>
    </citation>
    <scope>NUCLEOTIDE SEQUENCE</scope>
    <source>
        <tissue evidence="1">Shoot tissue taken approximately 20 cm above the soil surface</tissue>
    </source>
</reference>
<dbReference type="EMBL" id="GBRH01175692">
    <property type="protein sequence ID" value="JAE22204.1"/>
    <property type="molecule type" value="Transcribed_RNA"/>
</dbReference>
<protein>
    <submittedName>
        <fullName evidence="1">Uncharacterized protein</fullName>
    </submittedName>
</protein>
<organism evidence="1">
    <name type="scientific">Arundo donax</name>
    <name type="common">Giant reed</name>
    <name type="synonym">Donax arundinaceus</name>
    <dbReference type="NCBI Taxonomy" id="35708"/>
    <lineage>
        <taxon>Eukaryota</taxon>
        <taxon>Viridiplantae</taxon>
        <taxon>Streptophyta</taxon>
        <taxon>Embryophyta</taxon>
        <taxon>Tracheophyta</taxon>
        <taxon>Spermatophyta</taxon>
        <taxon>Magnoliopsida</taxon>
        <taxon>Liliopsida</taxon>
        <taxon>Poales</taxon>
        <taxon>Poaceae</taxon>
        <taxon>PACMAD clade</taxon>
        <taxon>Arundinoideae</taxon>
        <taxon>Arundineae</taxon>
        <taxon>Arundo</taxon>
    </lineage>
</organism>
<sequence>MQYRDIKIHTKMTNFMCIYTTRQISSILSYSAHAHKIYHFCVNFYEMILHSNFCHNVHPWMHCRCAKFQKFLSHQIMFLEWVLCFH</sequence>
<reference evidence="1" key="1">
    <citation type="submission" date="2014-09" db="EMBL/GenBank/DDBJ databases">
        <authorList>
            <person name="Magalhaes I.L.F."/>
            <person name="Oliveira U."/>
            <person name="Santos F.R."/>
            <person name="Vidigal T.H.D.A."/>
            <person name="Brescovit A.D."/>
            <person name="Santos A.J."/>
        </authorList>
    </citation>
    <scope>NUCLEOTIDE SEQUENCE</scope>
    <source>
        <tissue evidence="1">Shoot tissue taken approximately 20 cm above the soil surface</tissue>
    </source>
</reference>
<proteinExistence type="predicted"/>
<dbReference type="AlphaFoldDB" id="A0A0A9GFK5"/>
<evidence type="ECO:0000313" key="1">
    <source>
        <dbReference type="EMBL" id="JAE22204.1"/>
    </source>
</evidence>
<name>A0A0A9GFK5_ARUDO</name>